<dbReference type="Gene3D" id="3.40.30.10">
    <property type="entry name" value="Glutaredoxin"/>
    <property type="match status" value="1"/>
</dbReference>
<gene>
    <name evidence="13" type="ORF">PACLA_8A047960</name>
</gene>
<dbReference type="SUPFAM" id="SSF52833">
    <property type="entry name" value="Thioredoxin-like"/>
    <property type="match status" value="1"/>
</dbReference>
<dbReference type="FunFam" id="3.40.30.10:FF:000009">
    <property type="entry name" value="Tumor suppressor candidate 3"/>
    <property type="match status" value="1"/>
</dbReference>
<evidence type="ECO:0000256" key="11">
    <source>
        <dbReference type="ARBA" id="ARBA00023157"/>
    </source>
</evidence>
<protein>
    <submittedName>
        <fullName evidence="13">Tumor suppressor candidate 3-like</fullName>
    </submittedName>
</protein>
<dbReference type="GO" id="GO:0018279">
    <property type="term" value="P:protein N-linked glycosylation via asparagine"/>
    <property type="evidence" value="ECO:0007669"/>
    <property type="project" value="TreeGrafter"/>
</dbReference>
<evidence type="ECO:0000256" key="1">
    <source>
        <dbReference type="ARBA" id="ARBA00002791"/>
    </source>
</evidence>
<keyword evidence="11" id="KW-1015">Disulfide bond</keyword>
<proteinExistence type="inferred from homology"/>
<comment type="similarity">
    <text evidence="3">Belongs to the OST3/OST6 family.</text>
</comment>
<keyword evidence="8" id="KW-0460">Magnesium</keyword>
<keyword evidence="10" id="KW-0472">Membrane</keyword>
<dbReference type="AlphaFoldDB" id="A0A6S7H0M9"/>
<evidence type="ECO:0000256" key="10">
    <source>
        <dbReference type="ARBA" id="ARBA00023136"/>
    </source>
</evidence>
<evidence type="ECO:0000256" key="9">
    <source>
        <dbReference type="ARBA" id="ARBA00022989"/>
    </source>
</evidence>
<accession>A0A6S7H0M9</accession>
<dbReference type="GO" id="GO:0015693">
    <property type="term" value="P:magnesium ion transport"/>
    <property type="evidence" value="ECO:0007669"/>
    <property type="project" value="UniProtKB-ARBA"/>
</dbReference>
<comment type="function">
    <text evidence="1">Subunit of the oligosaccharyl transferase (OST) complex that catalyzes the initial transfer of a defined glycan (Glc(3)Man(9)GlcNAc(2) in eukaryotes) from the lipid carrier dolichol-pyrophosphate to an asparagine residue within an Asn-X-Ser/Thr consensus motif in nascent polypeptide chains, the first step in protein N-glycosylation. N-glycosylation occurs cotranslationally and the complex associates with the Sec61 complex at the channel-forming translocon complex that mediates protein translocation across the endoplasmic reticulum (ER). All subunits are required for a maximal enzyme activity.</text>
</comment>
<keyword evidence="9" id="KW-1133">Transmembrane helix</keyword>
<evidence type="ECO:0000313" key="14">
    <source>
        <dbReference type="Proteomes" id="UP001152795"/>
    </source>
</evidence>
<reference evidence="13" key="1">
    <citation type="submission" date="2020-04" db="EMBL/GenBank/DDBJ databases">
        <authorList>
            <person name="Alioto T."/>
            <person name="Alioto T."/>
            <person name="Gomez Garrido J."/>
        </authorList>
    </citation>
    <scope>NUCLEOTIDE SEQUENCE</scope>
    <source>
        <strain evidence="13">A484AB</strain>
    </source>
</reference>
<dbReference type="InterPro" id="IPR021149">
    <property type="entry name" value="OligosaccharylTrfase_OST3/OST6"/>
</dbReference>
<evidence type="ECO:0000256" key="5">
    <source>
        <dbReference type="ARBA" id="ARBA00022692"/>
    </source>
</evidence>
<evidence type="ECO:0000256" key="2">
    <source>
        <dbReference type="ARBA" id="ARBA00004477"/>
    </source>
</evidence>
<evidence type="ECO:0000313" key="13">
    <source>
        <dbReference type="EMBL" id="CAB3998093.1"/>
    </source>
</evidence>
<dbReference type="PANTHER" id="PTHR12692:SF0">
    <property type="entry name" value="GH11935P"/>
    <property type="match status" value="1"/>
</dbReference>
<evidence type="ECO:0000256" key="12">
    <source>
        <dbReference type="ARBA" id="ARBA00043952"/>
    </source>
</evidence>
<dbReference type="InterPro" id="IPR036249">
    <property type="entry name" value="Thioredoxin-like_sf"/>
</dbReference>
<evidence type="ECO:0000256" key="3">
    <source>
        <dbReference type="ARBA" id="ARBA00009561"/>
    </source>
</evidence>
<dbReference type="GO" id="GO:0008250">
    <property type="term" value="C:oligosaccharyltransferase complex"/>
    <property type="evidence" value="ECO:0007669"/>
    <property type="project" value="TreeGrafter"/>
</dbReference>
<comment type="pathway">
    <text evidence="12">Protein modification.</text>
</comment>
<evidence type="ECO:0000256" key="6">
    <source>
        <dbReference type="ARBA" id="ARBA00022729"/>
    </source>
</evidence>
<keyword evidence="14" id="KW-1185">Reference proteome</keyword>
<evidence type="ECO:0000256" key="7">
    <source>
        <dbReference type="ARBA" id="ARBA00022824"/>
    </source>
</evidence>
<dbReference type="PANTHER" id="PTHR12692">
    <property type="entry name" value="DOLICHYL-DIPHOSPHOOLIGOSACCHARIDE--PROTEIN GLYCOSYLTRANSFERASE-RELATED"/>
    <property type="match status" value="1"/>
</dbReference>
<evidence type="ECO:0000256" key="8">
    <source>
        <dbReference type="ARBA" id="ARBA00022842"/>
    </source>
</evidence>
<organism evidence="13 14">
    <name type="scientific">Paramuricea clavata</name>
    <name type="common">Red gorgonian</name>
    <name type="synonym">Violescent sea-whip</name>
    <dbReference type="NCBI Taxonomy" id="317549"/>
    <lineage>
        <taxon>Eukaryota</taxon>
        <taxon>Metazoa</taxon>
        <taxon>Cnidaria</taxon>
        <taxon>Anthozoa</taxon>
        <taxon>Octocorallia</taxon>
        <taxon>Malacalcyonacea</taxon>
        <taxon>Plexauridae</taxon>
        <taxon>Paramuricea</taxon>
    </lineage>
</organism>
<comment type="subcellular location">
    <subcellularLocation>
        <location evidence="2">Endoplasmic reticulum membrane</location>
        <topology evidence="2">Multi-pass membrane protein</topology>
    </subcellularLocation>
</comment>
<evidence type="ECO:0000256" key="4">
    <source>
        <dbReference type="ARBA" id="ARBA00022448"/>
    </source>
</evidence>
<comment type="caution">
    <text evidence="13">The sequence shown here is derived from an EMBL/GenBank/DDBJ whole genome shotgun (WGS) entry which is preliminary data.</text>
</comment>
<dbReference type="Pfam" id="PF04756">
    <property type="entry name" value="OST3_OST6"/>
    <property type="match status" value="1"/>
</dbReference>
<sequence length="271" mass="30965">MARFSCVLCVLLMCFLPLNAKKKVTKEVQLEAKVKQLMDWTSRRPVIRMNGDKYRQYVKGVPRNYSIILMLTALAPQRQCAVCREANAEYQILANSWHYSPSYSNQLFFAMVDFDEGSDVFQALKLNSAPVFMHIPAKGKAKRGDSYDIQRMGYSADNLGRWVAERTDIHIRILRPPNYMGALALGTLVIIIGGLLYVKRKSLEFLYNRTYWAIGALTIVFCMLSGQMWNHIRGPAYAHRNPENGQVNYIHGSSQYQFIAETHIILGLCIL</sequence>
<keyword evidence="5" id="KW-0812">Transmembrane</keyword>
<keyword evidence="4" id="KW-0813">Transport</keyword>
<dbReference type="OrthoDB" id="67566at2759"/>
<name>A0A6S7H0M9_PARCT</name>
<keyword evidence="7" id="KW-0256">Endoplasmic reticulum</keyword>
<keyword evidence="6" id="KW-0732">Signal</keyword>
<dbReference type="EMBL" id="CACRXK020003264">
    <property type="protein sequence ID" value="CAB3998093.1"/>
    <property type="molecule type" value="Genomic_DNA"/>
</dbReference>
<dbReference type="Proteomes" id="UP001152795">
    <property type="component" value="Unassembled WGS sequence"/>
</dbReference>